<reference evidence="1 2" key="1">
    <citation type="submission" date="2017-11" db="EMBL/GenBank/DDBJ databases">
        <title>Complete genome of a free-living desiccation-tolerant cyanobacterium and its photosynthetic adaptation to extreme terrestrial habitat.</title>
        <authorList>
            <person name="Shang J."/>
        </authorList>
    </citation>
    <scope>NUCLEOTIDE SEQUENCE [LARGE SCALE GENOMIC DNA]</scope>
    <source>
        <strain evidence="1 2">CCNUN1</strain>
    </source>
</reference>
<accession>A0A2K8ST29</accession>
<protein>
    <submittedName>
        <fullName evidence="1">Uncharacterized protein</fullName>
    </submittedName>
</protein>
<proteinExistence type="predicted"/>
<evidence type="ECO:0000313" key="1">
    <source>
        <dbReference type="EMBL" id="AUB38632.1"/>
    </source>
</evidence>
<evidence type="ECO:0000313" key="2">
    <source>
        <dbReference type="Proteomes" id="UP000232003"/>
    </source>
</evidence>
<name>A0A2K8ST29_9NOSO</name>
<sequence length="37" mass="4659">MDKGFEVKRQLRQEFQQYFSKFELLLKYLQLSPTKYK</sequence>
<dbReference type="EMBL" id="CP024785">
    <property type="protein sequence ID" value="AUB38632.1"/>
    <property type="molecule type" value="Genomic_DNA"/>
</dbReference>
<dbReference type="AlphaFoldDB" id="A0A2K8ST29"/>
<dbReference type="KEGG" id="nfl:COO91_04604"/>
<organism evidence="1 2">
    <name type="scientific">Nostoc flagelliforme CCNUN1</name>
    <dbReference type="NCBI Taxonomy" id="2038116"/>
    <lineage>
        <taxon>Bacteria</taxon>
        <taxon>Bacillati</taxon>
        <taxon>Cyanobacteriota</taxon>
        <taxon>Cyanophyceae</taxon>
        <taxon>Nostocales</taxon>
        <taxon>Nostocaceae</taxon>
        <taxon>Nostoc</taxon>
    </lineage>
</organism>
<keyword evidence="2" id="KW-1185">Reference proteome</keyword>
<gene>
    <name evidence="1" type="ORF">COO91_04604</name>
</gene>
<dbReference type="Proteomes" id="UP000232003">
    <property type="component" value="Chromosome"/>
</dbReference>